<dbReference type="Pfam" id="PF02902">
    <property type="entry name" value="Peptidase_C48"/>
    <property type="match status" value="1"/>
</dbReference>
<dbReference type="STRING" id="94128.A0A2A3E630"/>
<evidence type="ECO:0000259" key="5">
    <source>
        <dbReference type="PROSITE" id="PS50600"/>
    </source>
</evidence>
<dbReference type="AlphaFoldDB" id="A0A2A3E630"/>
<evidence type="ECO:0000256" key="2">
    <source>
        <dbReference type="ARBA" id="ARBA00022670"/>
    </source>
</evidence>
<reference evidence="6 7" key="1">
    <citation type="submission" date="2014-07" db="EMBL/GenBank/DDBJ databases">
        <title>Genomic and transcriptomic analysis on Apis cerana provide comprehensive insights into honey bee biology.</title>
        <authorList>
            <person name="Diao Q."/>
            <person name="Sun L."/>
            <person name="Zheng H."/>
            <person name="Zheng H."/>
            <person name="Xu S."/>
            <person name="Wang S."/>
            <person name="Zeng Z."/>
            <person name="Hu F."/>
            <person name="Su S."/>
            <person name="Wu J."/>
        </authorList>
    </citation>
    <scope>NUCLEOTIDE SEQUENCE [LARGE SCALE GENOMIC DNA]</scope>
    <source>
        <tissue evidence="6">Pupae without intestine</tissue>
    </source>
</reference>
<dbReference type="GO" id="GO:0060255">
    <property type="term" value="P:regulation of macromolecule metabolic process"/>
    <property type="evidence" value="ECO:0007669"/>
    <property type="project" value="UniProtKB-ARBA"/>
</dbReference>
<evidence type="ECO:0000256" key="1">
    <source>
        <dbReference type="ARBA" id="ARBA00005234"/>
    </source>
</evidence>
<dbReference type="Gene3D" id="3.40.395.10">
    <property type="entry name" value="Adenoviral Proteinase, Chain A"/>
    <property type="match status" value="1"/>
</dbReference>
<dbReference type="PANTHER" id="PTHR12606">
    <property type="entry name" value="SENTRIN/SUMO-SPECIFIC PROTEASE"/>
    <property type="match status" value="1"/>
</dbReference>
<evidence type="ECO:0000313" key="7">
    <source>
        <dbReference type="Proteomes" id="UP000242457"/>
    </source>
</evidence>
<keyword evidence="4" id="KW-0788">Thiol protease</keyword>
<dbReference type="SUPFAM" id="SSF54001">
    <property type="entry name" value="Cysteine proteinases"/>
    <property type="match status" value="1"/>
</dbReference>
<organism evidence="6 7">
    <name type="scientific">Apis cerana cerana</name>
    <name type="common">Oriental honeybee</name>
    <dbReference type="NCBI Taxonomy" id="94128"/>
    <lineage>
        <taxon>Eukaryota</taxon>
        <taxon>Metazoa</taxon>
        <taxon>Ecdysozoa</taxon>
        <taxon>Arthropoda</taxon>
        <taxon>Hexapoda</taxon>
        <taxon>Insecta</taxon>
        <taxon>Pterygota</taxon>
        <taxon>Neoptera</taxon>
        <taxon>Endopterygota</taxon>
        <taxon>Hymenoptera</taxon>
        <taxon>Apocrita</taxon>
        <taxon>Aculeata</taxon>
        <taxon>Apoidea</taxon>
        <taxon>Anthophila</taxon>
        <taxon>Apidae</taxon>
        <taxon>Apis</taxon>
    </lineage>
</organism>
<dbReference type="PROSITE" id="PS50600">
    <property type="entry name" value="ULP_PROTEASE"/>
    <property type="match status" value="1"/>
</dbReference>
<dbReference type="FunFam" id="3.40.395.10:FF:000001">
    <property type="entry name" value="Sentrin-specific protease 1"/>
    <property type="match status" value="1"/>
</dbReference>
<name>A0A2A3E630_APICC</name>
<evidence type="ECO:0000313" key="6">
    <source>
        <dbReference type="EMBL" id="PBC26629.1"/>
    </source>
</evidence>
<dbReference type="GO" id="GO:0006508">
    <property type="term" value="P:proteolysis"/>
    <property type="evidence" value="ECO:0007669"/>
    <property type="project" value="UniProtKB-KW"/>
</dbReference>
<dbReference type="GO" id="GO:0016929">
    <property type="term" value="F:deSUMOylase activity"/>
    <property type="evidence" value="ECO:0007669"/>
    <property type="project" value="TreeGrafter"/>
</dbReference>
<dbReference type="GO" id="GO:0080090">
    <property type="term" value="P:regulation of primary metabolic process"/>
    <property type="evidence" value="ECO:0007669"/>
    <property type="project" value="UniProtKB-ARBA"/>
</dbReference>
<evidence type="ECO:0000256" key="3">
    <source>
        <dbReference type="ARBA" id="ARBA00022801"/>
    </source>
</evidence>
<keyword evidence="2 6" id="KW-0645">Protease</keyword>
<protein>
    <submittedName>
        <fullName evidence="6">Sentrin-specific protease</fullName>
    </submittedName>
</protein>
<dbReference type="GO" id="GO:0005634">
    <property type="term" value="C:nucleus"/>
    <property type="evidence" value="ECO:0007669"/>
    <property type="project" value="TreeGrafter"/>
</dbReference>
<keyword evidence="3" id="KW-0378">Hydrolase</keyword>
<comment type="similarity">
    <text evidence="1">Belongs to the peptidase C48 family.</text>
</comment>
<dbReference type="EMBL" id="KZ288379">
    <property type="protein sequence ID" value="PBC26629.1"/>
    <property type="molecule type" value="Genomic_DNA"/>
</dbReference>
<sequence>MPIKTHIVIETDTKGRKFLHKIRGSCLSIVRINTNGIEHTDLLLAMFKFICEVHEAPRKRRAVSFSLEKEFVTPKKHRCDYKTINVEEEPIEIKDDSDEDEVQVITKHKYPSIKASSKLNGTCNNSREKSLTCCSSSFSSSKSQPCYDKVNIGCSNKSGRIQNIESHQQCSTLIKTHRLREKNQYEELLQNFLPRRIHVICDKNDDKRSTQEPIEVIDLERSSSSTPFSKTQSASRKHDRMLQMHWNTSIKEKKDTEIINLDNDEKEDLIHSIHNKTLSHRKNVIEKEKFSQNKYTECITTNTLRDQLAAKVVMREDFIPQVAKRYNERIEQRYKEAEKLKKMTCVLSKHNRLAREAALEEHLARSMRLCEAVLEEKEDLEEPELPTLTEEMLQEIKNALISRPPDEVLVEGFGLRITRKDIHTLADLNWLNDEVINFYMNLLIARSTTNDKYPKVHAMNTFFYPKLISGGHSSLKRWTRKIDIFAQDLIVVPIHLGIHWCMSIIDFRDKSIRYYDSMGGNNSKCLSALRQYLEDESLDKKKQNYDTSNWKLECAKSIPQQMNGSDCGVFSCMFAEYICANKKITFTQQDMPYFRNKMVYEILKSKLL</sequence>
<gene>
    <name evidence="6" type="ORF">APICC_07687</name>
</gene>
<keyword evidence="7" id="KW-1185">Reference proteome</keyword>
<feature type="domain" description="Ubiquitin-like protease family profile" evidence="5">
    <location>
        <begin position="415"/>
        <end position="578"/>
    </location>
</feature>
<dbReference type="PANTHER" id="PTHR12606:SF141">
    <property type="entry name" value="GH15225P-RELATED"/>
    <property type="match status" value="1"/>
</dbReference>
<accession>A0A2A3E630</accession>
<dbReference type="InterPro" id="IPR038765">
    <property type="entry name" value="Papain-like_cys_pep_sf"/>
</dbReference>
<dbReference type="InterPro" id="IPR003653">
    <property type="entry name" value="Peptidase_C48_C"/>
</dbReference>
<evidence type="ECO:0000256" key="4">
    <source>
        <dbReference type="ARBA" id="ARBA00022807"/>
    </source>
</evidence>
<dbReference type="Proteomes" id="UP000242457">
    <property type="component" value="Unassembled WGS sequence"/>
</dbReference>
<dbReference type="GO" id="GO:0016926">
    <property type="term" value="P:protein desumoylation"/>
    <property type="evidence" value="ECO:0007669"/>
    <property type="project" value="TreeGrafter"/>
</dbReference>
<proteinExistence type="inferred from homology"/>
<dbReference type="OrthoDB" id="1939479at2759"/>